<dbReference type="AlphaFoldDB" id="A0A9P5U236"/>
<feature type="region of interest" description="Disordered" evidence="1">
    <location>
        <begin position="108"/>
        <end position="131"/>
    </location>
</feature>
<evidence type="ECO:0000256" key="1">
    <source>
        <dbReference type="SAM" id="MobiDB-lite"/>
    </source>
</evidence>
<gene>
    <name evidence="2" type="ORF">BDP27DRAFT_1367984</name>
</gene>
<dbReference type="EMBL" id="JADNRY010000145">
    <property type="protein sequence ID" value="KAF9063511.1"/>
    <property type="molecule type" value="Genomic_DNA"/>
</dbReference>
<feature type="region of interest" description="Disordered" evidence="1">
    <location>
        <begin position="1"/>
        <end position="35"/>
    </location>
</feature>
<dbReference type="OrthoDB" id="3100624at2759"/>
<reference evidence="2" key="1">
    <citation type="submission" date="2020-11" db="EMBL/GenBank/DDBJ databases">
        <authorList>
            <consortium name="DOE Joint Genome Institute"/>
            <person name="Ahrendt S."/>
            <person name="Riley R."/>
            <person name="Andreopoulos W."/>
            <person name="Labutti K."/>
            <person name="Pangilinan J."/>
            <person name="Ruiz-Duenas F.J."/>
            <person name="Barrasa J.M."/>
            <person name="Sanchez-Garcia M."/>
            <person name="Camarero S."/>
            <person name="Miyauchi S."/>
            <person name="Serrano A."/>
            <person name="Linde D."/>
            <person name="Babiker R."/>
            <person name="Drula E."/>
            <person name="Ayuso-Fernandez I."/>
            <person name="Pacheco R."/>
            <person name="Padilla G."/>
            <person name="Ferreira P."/>
            <person name="Barriuso J."/>
            <person name="Kellner H."/>
            <person name="Castanera R."/>
            <person name="Alfaro M."/>
            <person name="Ramirez L."/>
            <person name="Pisabarro A.G."/>
            <person name="Kuo A."/>
            <person name="Tritt A."/>
            <person name="Lipzen A."/>
            <person name="He G."/>
            <person name="Yan M."/>
            <person name="Ng V."/>
            <person name="Cullen D."/>
            <person name="Martin F."/>
            <person name="Rosso M.-N."/>
            <person name="Henrissat B."/>
            <person name="Hibbett D."/>
            <person name="Martinez A.T."/>
            <person name="Grigoriev I.V."/>
        </authorList>
    </citation>
    <scope>NUCLEOTIDE SEQUENCE</scope>
    <source>
        <strain evidence="2">AH 40177</strain>
    </source>
</reference>
<dbReference type="Proteomes" id="UP000772434">
    <property type="component" value="Unassembled WGS sequence"/>
</dbReference>
<evidence type="ECO:0000313" key="2">
    <source>
        <dbReference type="EMBL" id="KAF9063511.1"/>
    </source>
</evidence>
<evidence type="ECO:0000313" key="3">
    <source>
        <dbReference type="Proteomes" id="UP000772434"/>
    </source>
</evidence>
<organism evidence="2 3">
    <name type="scientific">Rhodocollybia butyracea</name>
    <dbReference type="NCBI Taxonomy" id="206335"/>
    <lineage>
        <taxon>Eukaryota</taxon>
        <taxon>Fungi</taxon>
        <taxon>Dikarya</taxon>
        <taxon>Basidiomycota</taxon>
        <taxon>Agaricomycotina</taxon>
        <taxon>Agaricomycetes</taxon>
        <taxon>Agaricomycetidae</taxon>
        <taxon>Agaricales</taxon>
        <taxon>Marasmiineae</taxon>
        <taxon>Omphalotaceae</taxon>
        <taxon>Rhodocollybia</taxon>
    </lineage>
</organism>
<name>A0A9P5U236_9AGAR</name>
<protein>
    <submittedName>
        <fullName evidence="2">Uncharacterized protein</fullName>
    </submittedName>
</protein>
<proteinExistence type="predicted"/>
<sequence>MPRRRTASAVAKSKLTPEQKAEKCKNSGAKSSHSYRIWTRKSMNAEERIEAQAARKGSDAKYYLRYGASNREQRLDDARWKRINNWTKEWNGHPPGVYKCHQGNQRVGLGSSGAGKENSKSIDCEGVEVGV</sequence>
<keyword evidence="3" id="KW-1185">Reference proteome</keyword>
<accession>A0A9P5U236</accession>
<comment type="caution">
    <text evidence="2">The sequence shown here is derived from an EMBL/GenBank/DDBJ whole genome shotgun (WGS) entry which is preliminary data.</text>
</comment>
<feature type="compositionally biased region" description="Basic and acidic residues" evidence="1">
    <location>
        <begin position="15"/>
        <end position="25"/>
    </location>
</feature>